<feature type="transmembrane region" description="Helical" evidence="8">
    <location>
        <begin position="416"/>
        <end position="436"/>
    </location>
</feature>
<keyword evidence="4 8" id="KW-1133">Transmembrane helix</keyword>
<comment type="similarity">
    <text evidence="7">Belongs to the major facilitator superfamily. Sugar transporter (TC 2.A.1.1) family. Trehalose transporter subfamily.</text>
</comment>
<dbReference type="InterPro" id="IPR020846">
    <property type="entry name" value="MFS_dom"/>
</dbReference>
<feature type="transmembrane region" description="Helical" evidence="8">
    <location>
        <begin position="316"/>
        <end position="337"/>
    </location>
</feature>
<dbReference type="AlphaFoldDB" id="A0A8J2H0J9"/>
<accession>A0A8J2H0J9</accession>
<evidence type="ECO:0000256" key="2">
    <source>
        <dbReference type="ARBA" id="ARBA00022475"/>
    </source>
</evidence>
<feature type="transmembrane region" description="Helical" evidence="8">
    <location>
        <begin position="81"/>
        <end position="103"/>
    </location>
</feature>
<keyword evidence="3 8" id="KW-0812">Transmembrane</keyword>
<evidence type="ECO:0000313" key="11">
    <source>
        <dbReference type="Proteomes" id="UP000786811"/>
    </source>
</evidence>
<evidence type="ECO:0000256" key="3">
    <source>
        <dbReference type="ARBA" id="ARBA00022692"/>
    </source>
</evidence>
<evidence type="ECO:0000256" key="8">
    <source>
        <dbReference type="SAM" id="Phobius"/>
    </source>
</evidence>
<keyword evidence="2" id="KW-1003">Cell membrane</keyword>
<dbReference type="PANTHER" id="PTHR48021">
    <property type="match status" value="1"/>
</dbReference>
<dbReference type="Gene3D" id="1.20.1250.20">
    <property type="entry name" value="MFS general substrate transporter like domains"/>
    <property type="match status" value="1"/>
</dbReference>
<keyword evidence="5 8" id="KW-0472">Membrane</keyword>
<dbReference type="PROSITE" id="PS50850">
    <property type="entry name" value="MFS"/>
    <property type="match status" value="1"/>
</dbReference>
<protein>
    <submittedName>
        <fullName evidence="10">Similar to Tret1: Facilitated trehalose transporter Tret1 (Polypedilum vanderplanki)</fullName>
    </submittedName>
</protein>
<evidence type="ECO:0000256" key="7">
    <source>
        <dbReference type="ARBA" id="ARBA00024348"/>
    </source>
</evidence>
<dbReference type="PANTHER" id="PTHR48021:SF47">
    <property type="entry name" value="GH17672P"/>
    <property type="match status" value="1"/>
</dbReference>
<evidence type="ECO:0000313" key="10">
    <source>
        <dbReference type="EMBL" id="CAG5076619.1"/>
    </source>
</evidence>
<feature type="transmembrane region" description="Helical" evidence="8">
    <location>
        <begin position="136"/>
        <end position="157"/>
    </location>
</feature>
<comment type="subcellular location">
    <subcellularLocation>
        <location evidence="1">Cell membrane</location>
        <topology evidence="1">Multi-pass membrane protein</topology>
    </subcellularLocation>
</comment>
<feature type="transmembrane region" description="Helical" evidence="8">
    <location>
        <begin position="344"/>
        <end position="366"/>
    </location>
</feature>
<dbReference type="InterPro" id="IPR036259">
    <property type="entry name" value="MFS_trans_sf"/>
</dbReference>
<evidence type="ECO:0000256" key="1">
    <source>
        <dbReference type="ARBA" id="ARBA00004651"/>
    </source>
</evidence>
<dbReference type="OrthoDB" id="4142200at2759"/>
<proteinExistence type="inferred from homology"/>
<dbReference type="PRINTS" id="PR00171">
    <property type="entry name" value="SUGRTRNSPORT"/>
</dbReference>
<dbReference type="InterPro" id="IPR050549">
    <property type="entry name" value="MFS_Trehalose_Transporter"/>
</dbReference>
<dbReference type="GO" id="GO:0022857">
    <property type="term" value="F:transmembrane transporter activity"/>
    <property type="evidence" value="ECO:0007669"/>
    <property type="project" value="InterPro"/>
</dbReference>
<dbReference type="InterPro" id="IPR005828">
    <property type="entry name" value="MFS_sugar_transport-like"/>
</dbReference>
<evidence type="ECO:0000256" key="4">
    <source>
        <dbReference type="ARBA" id="ARBA00022989"/>
    </source>
</evidence>
<feature type="transmembrane region" description="Helical" evidence="8">
    <location>
        <begin position="278"/>
        <end position="304"/>
    </location>
</feature>
<organism evidence="10 11">
    <name type="scientific">Cotesia congregata</name>
    <name type="common">Parasitoid wasp</name>
    <name type="synonym">Apanteles congregatus</name>
    <dbReference type="NCBI Taxonomy" id="51543"/>
    <lineage>
        <taxon>Eukaryota</taxon>
        <taxon>Metazoa</taxon>
        <taxon>Ecdysozoa</taxon>
        <taxon>Arthropoda</taxon>
        <taxon>Hexapoda</taxon>
        <taxon>Insecta</taxon>
        <taxon>Pterygota</taxon>
        <taxon>Neoptera</taxon>
        <taxon>Endopterygota</taxon>
        <taxon>Hymenoptera</taxon>
        <taxon>Apocrita</taxon>
        <taxon>Ichneumonoidea</taxon>
        <taxon>Braconidae</taxon>
        <taxon>Microgastrinae</taxon>
        <taxon>Cotesia</taxon>
    </lineage>
</organism>
<sequence length="486" mass="53772">MAHYDELMSTSTEIFHISKNTSIKNERGSKLMQFVAAIAVSINVIASGVMLCWTSPILMMLQENPVNKENPLGRPISNEEVSWIGGLATGGSVISCLIPGYLADKWGRRVALLISVAPGVLSWVLVFLANRIEFLYASRLIAGLAVSFTFGLISIYVGEIAEPSVRGILGSFLQIFLNLGLMIPFGIGPFISYNNYRIICATLPIVFFIVFFAMPETPYYLAAKGRKEDVIKVLVRLRGKSREAVEEEAHEIQTAVQEAYSKKSTILDLFKVKVNLKAIIICCSLIFIQQLSGITALLVYLPMIFASCGTFSISPIYQTIIITLVQLIGSCFNPLFIDRLGRKILLVISGIGSSLSLGLLGLFFFLKDVMKTDVSNIGWLPISSLIVFMATYSVGLGPVPWTVVGEILPQEMKSKASTIIIFLSCFMSFIVIKYFINIVDAFGQYIAFWFYGFFCFLSVPFGAFILPETKNKSLQKIQDELQGKKS</sequence>
<gene>
    <name evidence="10" type="ORF">HICCMSTLAB_LOCUS2234</name>
</gene>
<feature type="domain" description="Major facilitator superfamily (MFS) profile" evidence="9">
    <location>
        <begin position="32"/>
        <end position="470"/>
    </location>
</feature>
<dbReference type="FunFam" id="1.20.1250.20:FF:000055">
    <property type="entry name" value="Facilitated trehalose transporter Tret1-2 homolog"/>
    <property type="match status" value="1"/>
</dbReference>
<dbReference type="Proteomes" id="UP000786811">
    <property type="component" value="Unassembled WGS sequence"/>
</dbReference>
<name>A0A8J2H0J9_COTCN</name>
<evidence type="ECO:0000259" key="9">
    <source>
        <dbReference type="PROSITE" id="PS50850"/>
    </source>
</evidence>
<evidence type="ECO:0000256" key="5">
    <source>
        <dbReference type="ARBA" id="ARBA00023136"/>
    </source>
</evidence>
<reference evidence="10" key="1">
    <citation type="submission" date="2021-04" db="EMBL/GenBank/DDBJ databases">
        <authorList>
            <person name="Chebbi M.A.C M."/>
        </authorList>
    </citation>
    <scope>NUCLEOTIDE SEQUENCE</scope>
</reference>
<feature type="transmembrane region" description="Helical" evidence="8">
    <location>
        <begin position="196"/>
        <end position="214"/>
    </location>
</feature>
<feature type="transmembrane region" description="Helical" evidence="8">
    <location>
        <begin position="378"/>
        <end position="404"/>
    </location>
</feature>
<feature type="transmembrane region" description="Helical" evidence="8">
    <location>
        <begin position="169"/>
        <end position="190"/>
    </location>
</feature>
<dbReference type="GO" id="GO:0005886">
    <property type="term" value="C:plasma membrane"/>
    <property type="evidence" value="ECO:0007669"/>
    <property type="project" value="UniProtKB-SubCell"/>
</dbReference>
<dbReference type="InterPro" id="IPR003663">
    <property type="entry name" value="Sugar/inositol_transpt"/>
</dbReference>
<dbReference type="Pfam" id="PF00083">
    <property type="entry name" value="Sugar_tr"/>
    <property type="match status" value="1"/>
</dbReference>
<keyword evidence="11" id="KW-1185">Reference proteome</keyword>
<feature type="transmembrane region" description="Helical" evidence="8">
    <location>
        <begin position="110"/>
        <end position="130"/>
    </location>
</feature>
<evidence type="ECO:0000256" key="6">
    <source>
        <dbReference type="ARBA" id="ARBA00023180"/>
    </source>
</evidence>
<feature type="transmembrane region" description="Helical" evidence="8">
    <location>
        <begin position="448"/>
        <end position="466"/>
    </location>
</feature>
<dbReference type="EMBL" id="CAJNRD030001117">
    <property type="protein sequence ID" value="CAG5076619.1"/>
    <property type="molecule type" value="Genomic_DNA"/>
</dbReference>
<feature type="transmembrane region" description="Helical" evidence="8">
    <location>
        <begin position="34"/>
        <end position="61"/>
    </location>
</feature>
<dbReference type="SUPFAM" id="SSF103473">
    <property type="entry name" value="MFS general substrate transporter"/>
    <property type="match status" value="1"/>
</dbReference>
<comment type="caution">
    <text evidence="10">The sequence shown here is derived from an EMBL/GenBank/DDBJ whole genome shotgun (WGS) entry which is preliminary data.</text>
</comment>
<keyword evidence="6" id="KW-0325">Glycoprotein</keyword>